<dbReference type="InterPro" id="IPR011032">
    <property type="entry name" value="GroES-like_sf"/>
</dbReference>
<organism evidence="3 5">
    <name type="scientific">Salinicoccus halodurans</name>
    <dbReference type="NCBI Taxonomy" id="407035"/>
    <lineage>
        <taxon>Bacteria</taxon>
        <taxon>Bacillati</taxon>
        <taxon>Bacillota</taxon>
        <taxon>Bacilli</taxon>
        <taxon>Bacillales</taxon>
        <taxon>Staphylococcaceae</taxon>
        <taxon>Salinicoccus</taxon>
    </lineage>
</organism>
<dbReference type="GO" id="GO:0043957">
    <property type="term" value="F:acryloyl-CoA reductase (NADPH) activity"/>
    <property type="evidence" value="ECO:0007669"/>
    <property type="project" value="TreeGrafter"/>
</dbReference>
<evidence type="ECO:0000313" key="4">
    <source>
        <dbReference type="Proteomes" id="UP000034029"/>
    </source>
</evidence>
<dbReference type="SUPFAM" id="SSF50129">
    <property type="entry name" value="GroES-like"/>
    <property type="match status" value="1"/>
</dbReference>
<accession>A0A0F7HKB2</accession>
<dbReference type="EMBL" id="FOTB01000004">
    <property type="protein sequence ID" value="SFK85063.1"/>
    <property type="molecule type" value="Genomic_DNA"/>
</dbReference>
<reference evidence="4" key="2">
    <citation type="submission" date="2015-04" db="EMBL/GenBank/DDBJ databases">
        <title>Complete genome sequence of Salinicoccus halodurans strain H3B36, isolated from the Qaidam basin of China.</title>
        <authorList>
            <person name="Ma Y."/>
            <person name="Jiang K."/>
            <person name="Xue Y."/>
        </authorList>
    </citation>
    <scope>NUCLEOTIDE SEQUENCE [LARGE SCALE GENOMIC DNA]</scope>
    <source>
        <strain evidence="4">H3B36</strain>
    </source>
</reference>
<dbReference type="RefSeq" id="WP_046789324.1">
    <property type="nucleotide sequence ID" value="NZ_CP011366.1"/>
</dbReference>
<dbReference type="Pfam" id="PF00107">
    <property type="entry name" value="ADH_zinc_N"/>
    <property type="match status" value="1"/>
</dbReference>
<dbReference type="InterPro" id="IPR020843">
    <property type="entry name" value="ER"/>
</dbReference>
<dbReference type="InterPro" id="IPR013154">
    <property type="entry name" value="ADH-like_N"/>
</dbReference>
<dbReference type="Gene3D" id="3.40.50.720">
    <property type="entry name" value="NAD(P)-binding Rossmann-like Domain"/>
    <property type="match status" value="1"/>
</dbReference>
<reference evidence="2 4" key="1">
    <citation type="journal article" date="2015" name="Int. J. Syst. Evol. Microbiol.">
        <title>Complete genome sequence of Salinicoccus halodurans H3B36, isolated from the Qaidam Basin in China.</title>
        <authorList>
            <person name="Jiang K."/>
            <person name="Xue Y."/>
            <person name="Ma Y."/>
        </authorList>
    </citation>
    <scope>NUCLEOTIDE SEQUENCE [LARGE SCALE GENOMIC DNA]</scope>
    <source>
        <strain evidence="2 4">H3B36</strain>
    </source>
</reference>
<dbReference type="SMART" id="SM00829">
    <property type="entry name" value="PKS_ER"/>
    <property type="match status" value="1"/>
</dbReference>
<dbReference type="SUPFAM" id="SSF51735">
    <property type="entry name" value="NAD(P)-binding Rossmann-fold domains"/>
    <property type="match status" value="1"/>
</dbReference>
<reference evidence="3 5" key="3">
    <citation type="submission" date="2016-10" db="EMBL/GenBank/DDBJ databases">
        <authorList>
            <person name="Varghese N."/>
            <person name="Submissions S."/>
        </authorList>
    </citation>
    <scope>NUCLEOTIDE SEQUENCE [LARGE SCALE GENOMIC DNA]</scope>
    <source>
        <strain evidence="3 5">CGMCC 1.6501</strain>
    </source>
</reference>
<sequence>MDRFKALVVDKVDEKMEMEVKEIGFEDLSEGEVTIKVAYSSVNYKDGMVAVKGDLAEKLPLVPGIDLAGTVIASEDTRFKEGDEVIATSYFIGTRHTGGFSEVARIPAEWIVPLPEGLTMDESMKLGTAGFTAALCIQRLEDNGLTPDKGRVLVDGASGGVGSIAVNMLYDRGYEVVASTGRTEEAEYLKSLGASKVIHRDEVTDFRGRATRTRQWAAAIDPVGGKTLQYILSSLDYGGSVATCGLAGGVEVQTTVLPFISRNINWLGIDSVKHPMEHRLKVWDRLADDMKPSALETDISHEITLEDLPDTLQNILKGKIRGRIIVKM</sequence>
<dbReference type="PANTHER" id="PTHR43677:SF1">
    <property type="entry name" value="ACRYLYL-COA REDUCTASE ACUI-RELATED"/>
    <property type="match status" value="1"/>
</dbReference>
<evidence type="ECO:0000313" key="2">
    <source>
        <dbReference type="EMBL" id="AKG73132.1"/>
    </source>
</evidence>
<dbReference type="InterPro" id="IPR036291">
    <property type="entry name" value="NAD(P)-bd_dom_sf"/>
</dbReference>
<dbReference type="NCBIfam" id="TIGR02823">
    <property type="entry name" value="oxido_YhdH"/>
    <property type="match status" value="1"/>
</dbReference>
<dbReference type="EMBL" id="CP011366">
    <property type="protein sequence ID" value="AKG73132.1"/>
    <property type="molecule type" value="Genomic_DNA"/>
</dbReference>
<protein>
    <submittedName>
        <fullName evidence="3">Acrylyl-CoA reductase (NADPH)</fullName>
    </submittedName>
    <submittedName>
        <fullName evidence="2">Quinone oxidoreductase</fullName>
    </submittedName>
</protein>
<dbReference type="InterPro" id="IPR013149">
    <property type="entry name" value="ADH-like_C"/>
</dbReference>
<keyword evidence="4" id="KW-1185">Reference proteome</keyword>
<dbReference type="Pfam" id="PF08240">
    <property type="entry name" value="ADH_N"/>
    <property type="match status" value="1"/>
</dbReference>
<evidence type="ECO:0000313" key="3">
    <source>
        <dbReference type="EMBL" id="SFK85063.1"/>
    </source>
</evidence>
<dbReference type="InterPro" id="IPR051397">
    <property type="entry name" value="Zn-ADH-like_protein"/>
</dbReference>
<dbReference type="InterPro" id="IPR014188">
    <property type="entry name" value="Acrylyl-CoA_reductase_AcuI"/>
</dbReference>
<dbReference type="Proteomes" id="UP000183090">
    <property type="component" value="Unassembled WGS sequence"/>
</dbReference>
<dbReference type="PANTHER" id="PTHR43677">
    <property type="entry name" value="SHORT-CHAIN DEHYDROGENASE/REDUCTASE"/>
    <property type="match status" value="1"/>
</dbReference>
<evidence type="ECO:0000259" key="1">
    <source>
        <dbReference type="SMART" id="SM00829"/>
    </source>
</evidence>
<name>A0A0F7HKB2_9STAP</name>
<dbReference type="OrthoDB" id="9782155at2"/>
<dbReference type="KEGG" id="shv:AAT16_02210"/>
<dbReference type="AlphaFoldDB" id="A0A0F7HKB2"/>
<evidence type="ECO:0000313" key="5">
    <source>
        <dbReference type="Proteomes" id="UP000183090"/>
    </source>
</evidence>
<dbReference type="Proteomes" id="UP000034029">
    <property type="component" value="Chromosome"/>
</dbReference>
<gene>
    <name evidence="2" type="ORF">AAT16_02210</name>
    <name evidence="3" type="ORF">SAMN05216235_2083</name>
</gene>
<proteinExistence type="predicted"/>
<dbReference type="Gene3D" id="3.90.180.10">
    <property type="entry name" value="Medium-chain alcohol dehydrogenases, catalytic domain"/>
    <property type="match status" value="1"/>
</dbReference>
<feature type="domain" description="Enoyl reductase (ER)" evidence="1">
    <location>
        <begin position="11"/>
        <end position="326"/>
    </location>
</feature>